<evidence type="ECO:0008006" key="4">
    <source>
        <dbReference type="Google" id="ProtNLM"/>
    </source>
</evidence>
<dbReference type="OrthoDB" id="4560011at2"/>
<dbReference type="EMBL" id="VXLC01000006">
    <property type="protein sequence ID" value="KAA8887398.1"/>
    <property type="molecule type" value="Genomic_DNA"/>
</dbReference>
<name>A0A5N0EDA1_9NOCA</name>
<dbReference type="RefSeq" id="WP_150402974.1">
    <property type="nucleotide sequence ID" value="NZ_VXLC01000006.1"/>
</dbReference>
<keyword evidence="3" id="KW-1185">Reference proteome</keyword>
<feature type="signal peptide" evidence="1">
    <location>
        <begin position="1"/>
        <end position="30"/>
    </location>
</feature>
<accession>A0A5N0EDA1</accession>
<evidence type="ECO:0000313" key="2">
    <source>
        <dbReference type="EMBL" id="KAA8887398.1"/>
    </source>
</evidence>
<gene>
    <name evidence="2" type="ORF">F3087_17015</name>
</gene>
<feature type="chain" id="PRO_5024372018" description="Ig-like domain repeat protein" evidence="1">
    <location>
        <begin position="31"/>
        <end position="142"/>
    </location>
</feature>
<reference evidence="2 3" key="1">
    <citation type="submission" date="2019-09" db="EMBL/GenBank/DDBJ databases">
        <authorList>
            <person name="Wang X."/>
        </authorList>
    </citation>
    <scope>NUCLEOTIDE SEQUENCE [LARGE SCALE GENOMIC DNA]</scope>
    <source>
        <strain evidence="2 3">CICC 11023</strain>
    </source>
</reference>
<evidence type="ECO:0000313" key="3">
    <source>
        <dbReference type="Proteomes" id="UP000323876"/>
    </source>
</evidence>
<sequence length="142" mass="14010">MTVSKKTAAAVTTLGALAAALTLAAPTAGAAVTRIDVTPGLSFGSSGGAIGAGCSYTVTATARPGVAVVFLDEVDGLRTTDTLKPVGPVADASGKASTTWTPAKKGEHKLWAAEYISGETYFLTTVNVGTGINAGPACVVLP</sequence>
<protein>
    <recommendedName>
        <fullName evidence="4">Ig-like domain repeat protein</fullName>
    </recommendedName>
</protein>
<keyword evidence="1" id="KW-0732">Signal</keyword>
<comment type="caution">
    <text evidence="2">The sequence shown here is derived from an EMBL/GenBank/DDBJ whole genome shotgun (WGS) entry which is preliminary data.</text>
</comment>
<organism evidence="2 3">
    <name type="scientific">Nocardia colli</name>
    <dbReference type="NCBI Taxonomy" id="2545717"/>
    <lineage>
        <taxon>Bacteria</taxon>
        <taxon>Bacillati</taxon>
        <taxon>Actinomycetota</taxon>
        <taxon>Actinomycetes</taxon>
        <taxon>Mycobacteriales</taxon>
        <taxon>Nocardiaceae</taxon>
        <taxon>Nocardia</taxon>
    </lineage>
</organism>
<evidence type="ECO:0000256" key="1">
    <source>
        <dbReference type="SAM" id="SignalP"/>
    </source>
</evidence>
<proteinExistence type="predicted"/>
<dbReference type="Proteomes" id="UP000323876">
    <property type="component" value="Unassembled WGS sequence"/>
</dbReference>
<dbReference type="AlphaFoldDB" id="A0A5N0EDA1"/>